<evidence type="ECO:0008006" key="3">
    <source>
        <dbReference type="Google" id="ProtNLM"/>
    </source>
</evidence>
<name>A0ABQ4DNP4_9CELL</name>
<protein>
    <recommendedName>
        <fullName evidence="3">Cupin 2 conserved barrel domain-containing protein</fullName>
    </recommendedName>
</protein>
<evidence type="ECO:0000313" key="2">
    <source>
        <dbReference type="Proteomes" id="UP000614741"/>
    </source>
</evidence>
<evidence type="ECO:0000313" key="1">
    <source>
        <dbReference type="EMBL" id="GIG40973.1"/>
    </source>
</evidence>
<dbReference type="InterPro" id="IPR014710">
    <property type="entry name" value="RmlC-like_jellyroll"/>
</dbReference>
<dbReference type="Proteomes" id="UP000614741">
    <property type="component" value="Unassembled WGS sequence"/>
</dbReference>
<dbReference type="SUPFAM" id="SSF51182">
    <property type="entry name" value="RmlC-like cupins"/>
    <property type="match status" value="1"/>
</dbReference>
<keyword evidence="2" id="KW-1185">Reference proteome</keyword>
<accession>A0ABQ4DNP4</accession>
<dbReference type="EMBL" id="BONP01000018">
    <property type="protein sequence ID" value="GIG40973.1"/>
    <property type="molecule type" value="Genomic_DNA"/>
</dbReference>
<dbReference type="InterPro" id="IPR011051">
    <property type="entry name" value="RmlC_Cupin_sf"/>
</dbReference>
<dbReference type="RefSeq" id="WP_203675146.1">
    <property type="nucleotide sequence ID" value="NZ_BONP01000018.1"/>
</dbReference>
<reference evidence="1 2" key="1">
    <citation type="submission" date="2021-01" db="EMBL/GenBank/DDBJ databases">
        <title>Whole genome shotgun sequence of Cellulomonas phragmiteti NBRC 110785.</title>
        <authorList>
            <person name="Komaki H."/>
            <person name="Tamura T."/>
        </authorList>
    </citation>
    <scope>NUCLEOTIDE SEQUENCE [LARGE SCALE GENOMIC DNA]</scope>
    <source>
        <strain evidence="1 2">NBRC 110785</strain>
    </source>
</reference>
<dbReference type="Gene3D" id="2.60.120.10">
    <property type="entry name" value="Jelly Rolls"/>
    <property type="match status" value="1"/>
</dbReference>
<proteinExistence type="predicted"/>
<organism evidence="1 2">
    <name type="scientific">Cellulomonas phragmiteti</name>
    <dbReference type="NCBI Taxonomy" id="478780"/>
    <lineage>
        <taxon>Bacteria</taxon>
        <taxon>Bacillati</taxon>
        <taxon>Actinomycetota</taxon>
        <taxon>Actinomycetes</taxon>
        <taxon>Micrococcales</taxon>
        <taxon>Cellulomonadaceae</taxon>
        <taxon>Cellulomonas</taxon>
    </lineage>
</organism>
<sequence>MPQPTITQDRIAGVEAALAAYAPEQGGIEYQRDLPGKIHDWHSHDVHERLVVLSGSMRLSWFDPTGAVQHAAVQTGHRIELPAGTVHRSVADGEGCCYLICPEGGRAAVTTSHPTLAQP</sequence>
<gene>
    <name evidence="1" type="ORF">Cph01nite_27350</name>
</gene>
<comment type="caution">
    <text evidence="1">The sequence shown here is derived from an EMBL/GenBank/DDBJ whole genome shotgun (WGS) entry which is preliminary data.</text>
</comment>